<feature type="transmembrane region" description="Helical" evidence="1">
    <location>
        <begin position="42"/>
        <end position="65"/>
    </location>
</feature>
<reference evidence="3 4" key="1">
    <citation type="submission" date="2018-08" db="EMBL/GenBank/DDBJ databases">
        <title>Actinomadura spongicola sp. nov., isolated from marine sponge Leucetta chagosensis.</title>
        <authorList>
            <person name="Li L."/>
            <person name="Lin H.W."/>
        </authorList>
    </citation>
    <scope>NUCLEOTIDE SEQUENCE [LARGE SCALE GENOMIC DNA]</scope>
    <source>
        <strain evidence="3 4">LHW52907</strain>
    </source>
</reference>
<dbReference type="RefSeq" id="WP_117404378.1">
    <property type="nucleotide sequence ID" value="NZ_QVNQ01000013.1"/>
</dbReference>
<evidence type="ECO:0000259" key="2">
    <source>
        <dbReference type="Pfam" id="PF18075"/>
    </source>
</evidence>
<dbReference type="EMBL" id="QVNQ01000013">
    <property type="protein sequence ID" value="RFS81523.1"/>
    <property type="molecule type" value="Genomic_DNA"/>
</dbReference>
<gene>
    <name evidence="3" type="ORF">D0T12_31770</name>
</gene>
<evidence type="ECO:0000256" key="1">
    <source>
        <dbReference type="SAM" id="Phobius"/>
    </source>
</evidence>
<dbReference type="AlphaFoldDB" id="A0A372G8Y2"/>
<dbReference type="OrthoDB" id="9812531at2"/>
<organism evidence="3 4">
    <name type="scientific">Actinomadura spongiicola</name>
    <dbReference type="NCBI Taxonomy" id="2303421"/>
    <lineage>
        <taxon>Bacteria</taxon>
        <taxon>Bacillati</taxon>
        <taxon>Actinomycetota</taxon>
        <taxon>Actinomycetes</taxon>
        <taxon>Streptosporangiales</taxon>
        <taxon>Thermomonosporaceae</taxon>
        <taxon>Actinomadura</taxon>
    </lineage>
</organism>
<dbReference type="Proteomes" id="UP000262882">
    <property type="component" value="Unassembled WGS sequence"/>
</dbReference>
<protein>
    <recommendedName>
        <fullName evidence="2">FtsX extracellular domain-containing protein</fullName>
    </recommendedName>
</protein>
<keyword evidence="1" id="KW-1133">Transmembrane helix</keyword>
<keyword evidence="4" id="KW-1185">Reference proteome</keyword>
<keyword evidence="1" id="KW-0812">Transmembrane</keyword>
<feature type="domain" description="FtsX extracellular" evidence="2">
    <location>
        <begin position="85"/>
        <end position="186"/>
    </location>
</feature>
<keyword evidence="1" id="KW-0472">Membrane</keyword>
<evidence type="ECO:0000313" key="3">
    <source>
        <dbReference type="EMBL" id="RFS81523.1"/>
    </source>
</evidence>
<dbReference type="InterPro" id="IPR040690">
    <property type="entry name" value="FtsX_ECD"/>
</dbReference>
<dbReference type="Gene3D" id="3.30.70.3040">
    <property type="match status" value="1"/>
</dbReference>
<dbReference type="Pfam" id="PF18075">
    <property type="entry name" value="FtsX_ECD"/>
    <property type="match status" value="1"/>
</dbReference>
<sequence length="195" mass="21133">MNGSEERLRDALHHVGDIVQPGDVPPPPFPAKRRRVFARPMTMGAVVAATVVAISGVAVGGNALLDRTAGESSAQNAAASGEQRLSVFLCAKTSSKWACKAKDATEQQRQDIERRLRALPGVRRVDYVSRTAAYRSFKKEFDDDKNFPFRVTPANISPFFQVRVEGTVDVKAMKAKVESVPGVDTVIVVPRKAGA</sequence>
<proteinExistence type="predicted"/>
<name>A0A372G8Y2_9ACTN</name>
<evidence type="ECO:0000313" key="4">
    <source>
        <dbReference type="Proteomes" id="UP000262882"/>
    </source>
</evidence>
<comment type="caution">
    <text evidence="3">The sequence shown here is derived from an EMBL/GenBank/DDBJ whole genome shotgun (WGS) entry which is preliminary data.</text>
</comment>
<accession>A0A372G8Y2</accession>